<name>A0AAW5R0Z4_9HYPH</name>
<dbReference type="RefSeq" id="WP_261616116.1">
    <property type="nucleotide sequence ID" value="NZ_JALIDZ010000005.1"/>
</dbReference>
<dbReference type="PROSITE" id="PS51257">
    <property type="entry name" value="PROKAR_LIPOPROTEIN"/>
    <property type="match status" value="1"/>
</dbReference>
<feature type="signal peptide" evidence="2">
    <location>
        <begin position="1"/>
        <end position="25"/>
    </location>
</feature>
<feature type="chain" id="PRO_5043879588" description="Lipoprotein" evidence="2">
    <location>
        <begin position="26"/>
        <end position="112"/>
    </location>
</feature>
<sequence length="112" mass="11278">MRKFVVAAVPLVLALAGCNSDPSTAPTVSNAAMTANGPTRAPGGPNAGAEDLCVKAVQQQTNASGVGVINSEFSEAATQVMVGFPAAQAPWRCLVSGGRVTEVTYTGSEGRL</sequence>
<evidence type="ECO:0008006" key="5">
    <source>
        <dbReference type="Google" id="ProtNLM"/>
    </source>
</evidence>
<reference evidence="3 4" key="1">
    <citation type="submission" date="2022-04" db="EMBL/GenBank/DDBJ databases">
        <authorList>
            <person name="Ye Y.-Q."/>
            <person name="Du Z.-J."/>
        </authorList>
    </citation>
    <scope>NUCLEOTIDE SEQUENCE [LARGE SCALE GENOMIC DNA]</scope>
    <source>
        <strain evidence="3 4">A6E488</strain>
    </source>
</reference>
<dbReference type="EMBL" id="JALIDZ010000005">
    <property type="protein sequence ID" value="MCT8972533.1"/>
    <property type="molecule type" value="Genomic_DNA"/>
</dbReference>
<evidence type="ECO:0000256" key="1">
    <source>
        <dbReference type="SAM" id="MobiDB-lite"/>
    </source>
</evidence>
<comment type="caution">
    <text evidence="3">The sequence shown here is derived from an EMBL/GenBank/DDBJ whole genome shotgun (WGS) entry which is preliminary data.</text>
</comment>
<gene>
    <name evidence="3" type="ORF">MUB46_11750</name>
</gene>
<dbReference type="Proteomes" id="UP001320898">
    <property type="component" value="Unassembled WGS sequence"/>
</dbReference>
<feature type="region of interest" description="Disordered" evidence="1">
    <location>
        <begin position="23"/>
        <end position="47"/>
    </location>
</feature>
<proteinExistence type="predicted"/>
<accession>A0AAW5R0Z4</accession>
<evidence type="ECO:0000256" key="2">
    <source>
        <dbReference type="SAM" id="SignalP"/>
    </source>
</evidence>
<feature type="compositionally biased region" description="Polar residues" evidence="1">
    <location>
        <begin position="23"/>
        <end position="37"/>
    </location>
</feature>
<keyword evidence="2" id="KW-0732">Signal</keyword>
<protein>
    <recommendedName>
        <fullName evidence="5">Lipoprotein</fullName>
    </recommendedName>
</protein>
<dbReference type="AlphaFoldDB" id="A0AAW5R0Z4"/>
<evidence type="ECO:0000313" key="4">
    <source>
        <dbReference type="Proteomes" id="UP001320898"/>
    </source>
</evidence>
<evidence type="ECO:0000313" key="3">
    <source>
        <dbReference type="EMBL" id="MCT8972533.1"/>
    </source>
</evidence>
<keyword evidence="4" id="KW-1185">Reference proteome</keyword>
<organism evidence="3 4">
    <name type="scientific">Microbaculum marinisediminis</name>
    <dbReference type="NCBI Taxonomy" id="2931392"/>
    <lineage>
        <taxon>Bacteria</taxon>
        <taxon>Pseudomonadati</taxon>
        <taxon>Pseudomonadota</taxon>
        <taxon>Alphaproteobacteria</taxon>
        <taxon>Hyphomicrobiales</taxon>
        <taxon>Tepidamorphaceae</taxon>
        <taxon>Microbaculum</taxon>
    </lineage>
</organism>